<name>A0A644YMU0_9ZZZZ</name>
<accession>A0A644YMU0</accession>
<proteinExistence type="predicted"/>
<dbReference type="AlphaFoldDB" id="A0A644YMU0"/>
<comment type="caution">
    <text evidence="1">The sequence shown here is derived from an EMBL/GenBank/DDBJ whole genome shotgun (WGS) entry which is preliminary data.</text>
</comment>
<organism evidence="1">
    <name type="scientific">bioreactor metagenome</name>
    <dbReference type="NCBI Taxonomy" id="1076179"/>
    <lineage>
        <taxon>unclassified sequences</taxon>
        <taxon>metagenomes</taxon>
        <taxon>ecological metagenomes</taxon>
    </lineage>
</organism>
<gene>
    <name evidence="1" type="ORF">SDC9_75741</name>
</gene>
<sequence length="257" mass="28250">MAALKGGVGAQSEQPIHMLFGNFQAQLTLKAEGGFVIRKDLAEGRPAFLQVEIDNIALQGGADAHAAVFGQHLQKAHATLAVHADKTGEIPVHKRAEHLAAPDPVAYILRVVRRAVVVEDRAFMPAAEYRNSGLIARGQVPPAQIDGLAAVELIVQLKPLGNEGRQKFLVRHEKPGGRTDAPKEPLPRLAVAGGEHVHPALLFKEHHAVVFRVKELRAPSSERLDHSHVQNRLMFQPGKRPVFCLCRHFIRSRNFIM</sequence>
<reference evidence="1" key="1">
    <citation type="submission" date="2019-08" db="EMBL/GenBank/DDBJ databases">
        <authorList>
            <person name="Kucharzyk K."/>
            <person name="Murdoch R.W."/>
            <person name="Higgins S."/>
            <person name="Loffler F."/>
        </authorList>
    </citation>
    <scope>NUCLEOTIDE SEQUENCE</scope>
</reference>
<evidence type="ECO:0000313" key="1">
    <source>
        <dbReference type="EMBL" id="MPM29201.1"/>
    </source>
</evidence>
<protein>
    <submittedName>
        <fullName evidence="1">Uncharacterized protein</fullName>
    </submittedName>
</protein>
<dbReference type="EMBL" id="VSSQ01005450">
    <property type="protein sequence ID" value="MPM29201.1"/>
    <property type="molecule type" value="Genomic_DNA"/>
</dbReference>